<dbReference type="Pfam" id="PF13489">
    <property type="entry name" value="Methyltransf_23"/>
    <property type="match status" value="1"/>
</dbReference>
<dbReference type="GeneID" id="39583536"/>
<dbReference type="GO" id="GO:0032259">
    <property type="term" value="P:methylation"/>
    <property type="evidence" value="ECO:0007669"/>
    <property type="project" value="UniProtKB-KW"/>
</dbReference>
<comment type="similarity">
    <text evidence="1">Belongs to the methyltransferase superfamily. LaeA methyltransferase family.</text>
</comment>
<dbReference type="InterPro" id="IPR029063">
    <property type="entry name" value="SAM-dependent_MTases_sf"/>
</dbReference>
<feature type="region of interest" description="Disordered" evidence="2">
    <location>
        <begin position="125"/>
        <end position="149"/>
    </location>
</feature>
<evidence type="ECO:0000256" key="2">
    <source>
        <dbReference type="SAM" id="MobiDB-lite"/>
    </source>
</evidence>
<accession>A0A3N2PS60</accession>
<keyword evidence="3" id="KW-0489">Methyltransferase</keyword>
<dbReference type="STRING" id="1314773.A0A3N2PS60"/>
<dbReference type="PANTHER" id="PTHR43591:SF10">
    <property type="entry name" value="ABC TRANSMEMBRANE TYPE-1 DOMAIN-CONTAINING PROTEIN-RELATED"/>
    <property type="match status" value="1"/>
</dbReference>
<dbReference type="AlphaFoldDB" id="A0A3N2PS60"/>
<dbReference type="OrthoDB" id="2013972at2759"/>
<dbReference type="GO" id="GO:0008168">
    <property type="term" value="F:methyltransferase activity"/>
    <property type="evidence" value="ECO:0007669"/>
    <property type="project" value="UniProtKB-KW"/>
</dbReference>
<reference evidence="3 4" key="1">
    <citation type="journal article" date="2018" name="Mol. Ecol.">
        <title>The obligate alkalophilic soda-lake fungus Sodiomyces alkalinus has shifted to a protein diet.</title>
        <authorList>
            <person name="Grum-Grzhimaylo A.A."/>
            <person name="Falkoski D.L."/>
            <person name="van den Heuvel J."/>
            <person name="Valero-Jimenez C.A."/>
            <person name="Min B."/>
            <person name="Choi I.G."/>
            <person name="Lipzen A."/>
            <person name="Daum C.G."/>
            <person name="Aanen D.K."/>
            <person name="Tsang A."/>
            <person name="Henrissat B."/>
            <person name="Bilanenko E.N."/>
            <person name="de Vries R.P."/>
            <person name="van Kan J.A.L."/>
            <person name="Grigoriev I.V."/>
            <person name="Debets A.J.M."/>
        </authorList>
    </citation>
    <scope>NUCLEOTIDE SEQUENCE [LARGE SCALE GENOMIC DNA]</scope>
    <source>
        <strain evidence="3 4">F11</strain>
    </source>
</reference>
<dbReference type="Proteomes" id="UP000272025">
    <property type="component" value="Unassembled WGS sequence"/>
</dbReference>
<gene>
    <name evidence="3" type="ORF">SODALDRAFT_379649</name>
</gene>
<dbReference type="CDD" id="cd02440">
    <property type="entry name" value="AdoMet_MTases"/>
    <property type="match status" value="1"/>
</dbReference>
<organism evidence="3 4">
    <name type="scientific">Sodiomyces alkalinus (strain CBS 110278 / VKM F-3762 / F11)</name>
    <name type="common">Alkaliphilic filamentous fungus</name>
    <dbReference type="NCBI Taxonomy" id="1314773"/>
    <lineage>
        <taxon>Eukaryota</taxon>
        <taxon>Fungi</taxon>
        <taxon>Dikarya</taxon>
        <taxon>Ascomycota</taxon>
        <taxon>Pezizomycotina</taxon>
        <taxon>Sordariomycetes</taxon>
        <taxon>Hypocreomycetidae</taxon>
        <taxon>Glomerellales</taxon>
        <taxon>Plectosphaerellaceae</taxon>
        <taxon>Sodiomyces</taxon>
    </lineage>
</organism>
<keyword evidence="3" id="KW-0808">Transferase</keyword>
<dbReference type="RefSeq" id="XP_028464972.1">
    <property type="nucleotide sequence ID" value="XM_028615059.1"/>
</dbReference>
<name>A0A3N2PS60_SODAK</name>
<dbReference type="EMBL" id="ML119057">
    <property type="protein sequence ID" value="ROT37166.1"/>
    <property type="molecule type" value="Genomic_DNA"/>
</dbReference>
<evidence type="ECO:0000313" key="3">
    <source>
        <dbReference type="EMBL" id="ROT37166.1"/>
    </source>
</evidence>
<dbReference type="Gene3D" id="3.40.50.150">
    <property type="entry name" value="Vaccinia Virus protein VP39"/>
    <property type="match status" value="1"/>
</dbReference>
<protein>
    <submittedName>
        <fullName evidence="3">S-adenosyl-L-methionine-dependent methyltransferase</fullName>
    </submittedName>
</protein>
<sequence length="553" mass="63840">MRVQEEANRSETGKVVGDWRGEEWNAGGTVDIYHRDSRFPNSQSHTSRKSGPCNLIIIEFPFVHFGLLNSAYARRFILVAIRLSKMPSFFRRTSRDASRNAGDIEARRTRLRLVVHPAAPVPPGPPEINALAQTLPPAPPAAPSVDGSRRPAYLVDGEPHNRPSVSWAFCNFWTRLQLLGQTGLLNSVSLLGRAQDHYLILLVLILPIARTGTAQEWLERQTQCGISNIISSIEKYRDRVPGWSRSYYTIDDRIFHSEMHDRYHHAKYWAPVDWRHKQALKKIHLAFLALLDDQLCRSPIQQAPPALVLDVGTGHADWAFEFAKRHPSARVIGTDLSPLHPELPNEAVPENFMFRTDNYLKPWLFCDNVFDMIHMRFLFGTVQNWNALFREAYRCAQPGAWVESCELDFYFCSDDMTIKFWNQMKRTWPKLFDTAEAKTRCTFRPVALNVQREGMMKAGFTDIHQYDRKILIGRWVSSGQLCKAGTHLREAFLKDIEGFTKYVWSIQHSRRNGDTERKYRDFVEGMESEIRSSSIHAYFNVRYVYGRKPQGEH</sequence>
<evidence type="ECO:0000256" key="1">
    <source>
        <dbReference type="ARBA" id="ARBA00038158"/>
    </source>
</evidence>
<keyword evidence="4" id="KW-1185">Reference proteome</keyword>
<evidence type="ECO:0000313" key="4">
    <source>
        <dbReference type="Proteomes" id="UP000272025"/>
    </source>
</evidence>
<proteinExistence type="inferred from homology"/>
<dbReference type="SUPFAM" id="SSF53335">
    <property type="entry name" value="S-adenosyl-L-methionine-dependent methyltransferases"/>
    <property type="match status" value="1"/>
</dbReference>
<dbReference type="PANTHER" id="PTHR43591">
    <property type="entry name" value="METHYLTRANSFERASE"/>
    <property type="match status" value="1"/>
</dbReference>